<evidence type="ECO:0000313" key="1">
    <source>
        <dbReference type="EMBL" id="EWC60048.1"/>
    </source>
</evidence>
<proteinExistence type="predicted"/>
<protein>
    <submittedName>
        <fullName evidence="1">Uncharacterized protein</fullName>
    </submittedName>
</protein>
<keyword evidence="2" id="KW-1185">Reference proteome</keyword>
<evidence type="ECO:0000313" key="2">
    <source>
        <dbReference type="Proteomes" id="UP000019277"/>
    </source>
</evidence>
<gene>
    <name evidence="1" type="ORF">UO65_4614</name>
</gene>
<comment type="caution">
    <text evidence="1">The sequence shown here is derived from an EMBL/GenBank/DDBJ whole genome shotgun (WGS) entry which is preliminary data.</text>
</comment>
<dbReference type="AlphaFoldDB" id="W7II45"/>
<dbReference type="Proteomes" id="UP000019277">
    <property type="component" value="Unassembled WGS sequence"/>
</dbReference>
<dbReference type="RefSeq" id="WP_035286080.1">
    <property type="nucleotide sequence ID" value="NZ_AYXG01000173.1"/>
</dbReference>
<accession>W7II45</accession>
<organism evidence="1 2">
    <name type="scientific">Actinokineospora spheciospongiae</name>
    <dbReference type="NCBI Taxonomy" id="909613"/>
    <lineage>
        <taxon>Bacteria</taxon>
        <taxon>Bacillati</taxon>
        <taxon>Actinomycetota</taxon>
        <taxon>Actinomycetes</taxon>
        <taxon>Pseudonocardiales</taxon>
        <taxon>Pseudonocardiaceae</taxon>
        <taxon>Actinokineospora</taxon>
    </lineage>
</organism>
<name>W7II45_9PSEU</name>
<reference evidence="1 2" key="1">
    <citation type="journal article" date="2014" name="Genome Announc.">
        <title>Draft Genome Sequence of the Antitrypanosomally Active Sponge-Associated Bacterium Actinokineospora sp. Strain EG49.</title>
        <authorList>
            <person name="Harjes J."/>
            <person name="Ryu T."/>
            <person name="Abdelmohsen U.R."/>
            <person name="Moitinho-Silva L."/>
            <person name="Horn H."/>
            <person name="Ravasi T."/>
            <person name="Hentschel U."/>
        </authorList>
    </citation>
    <scope>NUCLEOTIDE SEQUENCE [LARGE SCALE GENOMIC DNA]</scope>
    <source>
        <strain evidence="1 2">EG49</strain>
    </source>
</reference>
<dbReference type="EMBL" id="AYXG01000173">
    <property type="protein sequence ID" value="EWC60048.1"/>
    <property type="molecule type" value="Genomic_DNA"/>
</dbReference>
<sequence>MIEEMVLDWATGADELVDEFLDALGDGEVVELNVDTSGFCDEVAPEDDNRVRAALAAPGQAGYAVVRHGREHFVIVAHAVGAVIGRVPQRTHFFGRAGVPGSGAEHAAGDDATLCGAETFTHYRSPFSPYSPSACSRCRDEVLAVFGLPDPPGPVAEVVAGTPPGPLRDTLSEILSEGARTSGWSELTADDREAARLDDLVEGRAAATALSLAHRAVATARVEDPNGDFLVLVSRHDTVLARHATGGGWDPTR</sequence>